<name>A0ABQ5EFX7_9ASTR</name>
<dbReference type="PANTHER" id="PTHR42648">
    <property type="entry name" value="TRANSPOSASE, PUTATIVE-RELATED"/>
    <property type="match status" value="1"/>
</dbReference>
<keyword evidence="13" id="KW-1185">Reference proteome</keyword>
<evidence type="ECO:0000256" key="9">
    <source>
        <dbReference type="ARBA" id="ARBA00023172"/>
    </source>
</evidence>
<keyword evidence="2" id="KW-0479">Metal-binding</keyword>
<dbReference type="SUPFAM" id="SSF53098">
    <property type="entry name" value="Ribonuclease H-like"/>
    <property type="match status" value="1"/>
</dbReference>
<evidence type="ECO:0000313" key="12">
    <source>
        <dbReference type="EMBL" id="GJT49813.1"/>
    </source>
</evidence>
<dbReference type="Proteomes" id="UP001151760">
    <property type="component" value="Unassembled WGS sequence"/>
</dbReference>
<dbReference type="PROSITE" id="PS50994">
    <property type="entry name" value="INTEGRASE"/>
    <property type="match status" value="1"/>
</dbReference>
<dbReference type="Gene3D" id="3.30.420.10">
    <property type="entry name" value="Ribonuclease H-like superfamily/Ribonuclease H"/>
    <property type="match status" value="1"/>
</dbReference>
<dbReference type="InterPro" id="IPR036397">
    <property type="entry name" value="RNaseH_sf"/>
</dbReference>
<dbReference type="InterPro" id="IPR039537">
    <property type="entry name" value="Retrotran_Ty1/copia-like"/>
</dbReference>
<accession>A0ABQ5EFX7</accession>
<reference evidence="12" key="1">
    <citation type="journal article" date="2022" name="Int. J. Mol. Sci.">
        <title>Draft Genome of Tanacetum Coccineum: Genomic Comparison of Closely Related Tanacetum-Family Plants.</title>
        <authorList>
            <person name="Yamashiro T."/>
            <person name="Shiraishi A."/>
            <person name="Nakayama K."/>
            <person name="Satake H."/>
        </authorList>
    </citation>
    <scope>NUCLEOTIDE SEQUENCE</scope>
</reference>
<evidence type="ECO:0000256" key="3">
    <source>
        <dbReference type="ARBA" id="ARBA00022759"/>
    </source>
</evidence>
<evidence type="ECO:0000256" key="10">
    <source>
        <dbReference type="SAM" id="MobiDB-lite"/>
    </source>
</evidence>
<feature type="region of interest" description="Disordered" evidence="10">
    <location>
        <begin position="338"/>
        <end position="384"/>
    </location>
</feature>
<keyword evidence="9" id="KW-0233">DNA recombination</keyword>
<keyword evidence="8" id="KW-0548">Nucleotidyltransferase</keyword>
<dbReference type="InterPro" id="IPR012337">
    <property type="entry name" value="RNaseH-like_sf"/>
</dbReference>
<keyword evidence="8" id="KW-0239">DNA-directed DNA polymerase</keyword>
<keyword evidence="4" id="KW-0378">Hydrolase</keyword>
<keyword evidence="1" id="KW-0540">Nuclease</keyword>
<keyword evidence="5" id="KW-0460">Magnesium</keyword>
<dbReference type="EMBL" id="BQNB010016268">
    <property type="protein sequence ID" value="GJT49813.1"/>
    <property type="molecule type" value="Genomic_DNA"/>
</dbReference>
<organism evidence="12 13">
    <name type="scientific">Tanacetum coccineum</name>
    <dbReference type="NCBI Taxonomy" id="301880"/>
    <lineage>
        <taxon>Eukaryota</taxon>
        <taxon>Viridiplantae</taxon>
        <taxon>Streptophyta</taxon>
        <taxon>Embryophyta</taxon>
        <taxon>Tracheophyta</taxon>
        <taxon>Spermatophyta</taxon>
        <taxon>Magnoliopsida</taxon>
        <taxon>eudicotyledons</taxon>
        <taxon>Gunneridae</taxon>
        <taxon>Pentapetalae</taxon>
        <taxon>asterids</taxon>
        <taxon>campanulids</taxon>
        <taxon>Asterales</taxon>
        <taxon>Asteraceae</taxon>
        <taxon>Asteroideae</taxon>
        <taxon>Anthemideae</taxon>
        <taxon>Anthemidinae</taxon>
        <taxon>Tanacetum</taxon>
    </lineage>
</organism>
<evidence type="ECO:0000256" key="8">
    <source>
        <dbReference type="ARBA" id="ARBA00022932"/>
    </source>
</evidence>
<evidence type="ECO:0000259" key="11">
    <source>
        <dbReference type="PROSITE" id="PS50994"/>
    </source>
</evidence>
<evidence type="ECO:0000256" key="6">
    <source>
        <dbReference type="ARBA" id="ARBA00022908"/>
    </source>
</evidence>
<evidence type="ECO:0000256" key="4">
    <source>
        <dbReference type="ARBA" id="ARBA00022801"/>
    </source>
</evidence>
<dbReference type="Pfam" id="PF00665">
    <property type="entry name" value="rve"/>
    <property type="match status" value="1"/>
</dbReference>
<evidence type="ECO:0000256" key="7">
    <source>
        <dbReference type="ARBA" id="ARBA00022918"/>
    </source>
</evidence>
<evidence type="ECO:0000256" key="5">
    <source>
        <dbReference type="ARBA" id="ARBA00022842"/>
    </source>
</evidence>
<keyword evidence="7" id="KW-0695">RNA-directed DNA polymerase</keyword>
<evidence type="ECO:0000313" key="13">
    <source>
        <dbReference type="Proteomes" id="UP001151760"/>
    </source>
</evidence>
<dbReference type="PANTHER" id="PTHR42648:SF11">
    <property type="entry name" value="TRANSPOSON TY4-P GAG-POL POLYPROTEIN"/>
    <property type="match status" value="1"/>
</dbReference>
<reference evidence="12" key="2">
    <citation type="submission" date="2022-01" db="EMBL/GenBank/DDBJ databases">
        <authorList>
            <person name="Yamashiro T."/>
            <person name="Shiraishi A."/>
            <person name="Satake H."/>
            <person name="Nakayama K."/>
        </authorList>
    </citation>
    <scope>NUCLEOTIDE SEQUENCE</scope>
</reference>
<keyword evidence="3" id="KW-0255">Endonuclease</keyword>
<keyword evidence="8" id="KW-0808">Transferase</keyword>
<sequence>MGTFRFGNDHFAAITGYGDYVQENLTICHVYYVEGLGHNLFSVGQFYDGDLEVAFRSNTCYVRNFEGDDLLTGSRESNLYTISIFELTDFSFEFWKKKESFTSTKIGSKHRIQTRMNSYGFVWANEASEYQCKKYIIVIIDDYYRYTWVYSFRTKDEAPDMIINFINQVQRSLKAQILKIRTDNGTEFKNEKLWSFYAKLGIVYHTLIARTPQQNGPSLNYSNFHDSSDDMNEIPSQQDLDHLFGPLYEEYYVSRTSDMTNDSAANTLDVEDTPSPSLIIVEDGDTLQIVTSLEEPIIQESSIPVLETHSDEQLQEDIAELDGNTIMHSFENPEVKEAESSSNYQDPSNMHEFHQQHHHNDKWTKNHPTEQVIGDPSKPVQTRNRLRTDVELCMYALIVSLTEPKNIMEAMIDHSWIESIQDEPNQFKHLDV</sequence>
<keyword evidence="6" id="KW-0229">DNA integration</keyword>
<proteinExistence type="predicted"/>
<evidence type="ECO:0000256" key="1">
    <source>
        <dbReference type="ARBA" id="ARBA00022722"/>
    </source>
</evidence>
<comment type="caution">
    <text evidence="12">The sequence shown here is derived from an EMBL/GenBank/DDBJ whole genome shotgun (WGS) entry which is preliminary data.</text>
</comment>
<protein>
    <submittedName>
        <fullName evidence="12">Retrovirus-related pol polyprotein from transposon TNT 1-94</fullName>
    </submittedName>
</protein>
<evidence type="ECO:0000256" key="2">
    <source>
        <dbReference type="ARBA" id="ARBA00022723"/>
    </source>
</evidence>
<feature type="domain" description="Integrase catalytic" evidence="11">
    <location>
        <begin position="115"/>
        <end position="216"/>
    </location>
</feature>
<gene>
    <name evidence="12" type="ORF">Tco_0975970</name>
</gene>
<dbReference type="InterPro" id="IPR001584">
    <property type="entry name" value="Integrase_cat-core"/>
</dbReference>